<dbReference type="OrthoDB" id="9802792at2"/>
<evidence type="ECO:0000313" key="3">
    <source>
        <dbReference type="Proteomes" id="UP000236641"/>
    </source>
</evidence>
<comment type="caution">
    <text evidence="2">The sequence shown here is derived from an EMBL/GenBank/DDBJ whole genome shotgun (WGS) entry which is preliminary data.</text>
</comment>
<gene>
    <name evidence="2" type="ORF">C1T31_09315</name>
</gene>
<dbReference type="EMBL" id="POWF01000005">
    <property type="protein sequence ID" value="PNQ72896.1"/>
    <property type="molecule type" value="Genomic_DNA"/>
</dbReference>
<accession>A0A2K1DXY4</accession>
<feature type="domain" description="DUF1508" evidence="1">
    <location>
        <begin position="59"/>
        <end position="106"/>
    </location>
</feature>
<name>A0A2K1DXY4_9FLAO</name>
<dbReference type="Gene3D" id="2.30.29.80">
    <property type="match status" value="1"/>
</dbReference>
<protein>
    <recommendedName>
        <fullName evidence="1">DUF1508 domain-containing protein</fullName>
    </recommendedName>
</protein>
<proteinExistence type="predicted"/>
<dbReference type="Proteomes" id="UP000236641">
    <property type="component" value="Unassembled WGS sequence"/>
</dbReference>
<feature type="domain" description="DUF1508" evidence="1">
    <location>
        <begin position="9"/>
        <end position="53"/>
    </location>
</feature>
<dbReference type="InterPro" id="IPR010879">
    <property type="entry name" value="DUF1508"/>
</dbReference>
<evidence type="ECO:0000259" key="1">
    <source>
        <dbReference type="Pfam" id="PF07411"/>
    </source>
</evidence>
<dbReference type="PANTHER" id="PTHR40606:SF1">
    <property type="entry name" value="UPF0339 PROTEIN YEGP"/>
    <property type="match status" value="1"/>
</dbReference>
<dbReference type="InterPro" id="IPR051141">
    <property type="entry name" value="UPF0339_domain"/>
</dbReference>
<dbReference type="AlphaFoldDB" id="A0A2K1DXY4"/>
<evidence type="ECO:0000313" key="2">
    <source>
        <dbReference type="EMBL" id="PNQ72896.1"/>
    </source>
</evidence>
<keyword evidence="3" id="KW-1185">Reference proteome</keyword>
<sequence>MFELFQSENNQKFYFNLKAKNGQIILSSQGYADKAGAKNGIESVKKNCSDDSKFERKTASNGKFHFNIKAANGQIIGSSQMYAGESGMENGIESVKTNAPGADVEDKTA</sequence>
<dbReference type="InterPro" id="IPR036913">
    <property type="entry name" value="YegP-like_sf"/>
</dbReference>
<dbReference type="SUPFAM" id="SSF160113">
    <property type="entry name" value="YegP-like"/>
    <property type="match status" value="2"/>
</dbReference>
<reference evidence="2 3" key="1">
    <citation type="submission" date="2018-01" db="EMBL/GenBank/DDBJ databases">
        <title>The draft genome of Hanstruepera neustonica JCM19743.</title>
        <authorList>
            <person name="He R.-H."/>
            <person name="Du Z.-J."/>
        </authorList>
    </citation>
    <scope>NUCLEOTIDE SEQUENCE [LARGE SCALE GENOMIC DNA]</scope>
    <source>
        <strain evidence="2 3">JCM19743</strain>
    </source>
</reference>
<dbReference type="RefSeq" id="WP_103052232.1">
    <property type="nucleotide sequence ID" value="NZ_POWF01000005.1"/>
</dbReference>
<dbReference type="PANTHER" id="PTHR40606">
    <property type="match status" value="1"/>
</dbReference>
<organism evidence="2 3">
    <name type="scientific">Hanstruepera neustonica</name>
    <dbReference type="NCBI Taxonomy" id="1445657"/>
    <lineage>
        <taxon>Bacteria</taxon>
        <taxon>Pseudomonadati</taxon>
        <taxon>Bacteroidota</taxon>
        <taxon>Flavobacteriia</taxon>
        <taxon>Flavobacteriales</taxon>
        <taxon>Flavobacteriaceae</taxon>
        <taxon>Hanstruepera</taxon>
    </lineage>
</organism>
<dbReference type="Pfam" id="PF07411">
    <property type="entry name" value="DUF1508"/>
    <property type="match status" value="2"/>
</dbReference>